<feature type="compositionally biased region" description="Polar residues" evidence="1">
    <location>
        <begin position="1073"/>
        <end position="1098"/>
    </location>
</feature>
<reference evidence="3" key="2">
    <citation type="journal article" date="2023" name="IMA Fungus">
        <title>Comparative genomic study of the Penicillium genus elucidates a diverse pangenome and 15 lateral gene transfer events.</title>
        <authorList>
            <person name="Petersen C."/>
            <person name="Sorensen T."/>
            <person name="Nielsen M.R."/>
            <person name="Sondergaard T.E."/>
            <person name="Sorensen J.L."/>
            <person name="Fitzpatrick D.A."/>
            <person name="Frisvad J.C."/>
            <person name="Nielsen K.L."/>
        </authorList>
    </citation>
    <scope>NUCLEOTIDE SEQUENCE</scope>
    <source>
        <strain evidence="3">IBT 29864</strain>
    </source>
</reference>
<sequence length="1411" mass="152423">MPDGENDFDWLQSFFPGWKEEDQAQGNRNNGGPDQNHQNHQLNPHPAFADAAHVAQAAHAAYVRYHHSQSPQVRTAQMSQPGQPPAQYSQGMDQTLFRSQLHRHSQYEQRQPQRQPQQPQQQTQQQTLRLPQPQPYNQAQHRAEHQARQQEQRREHEDRQQAEQKARQQAEQQRREEEARQKVEQARQEAEQHARQQAEQRARYQAEQQRRKNEARQNAEQQVRQQSQTYEPYGTQHQPLRPPSQDHRDQLQQYYREAQHQRQTQAQPGSRPQQNPTQPPPQQYQYRDAPHQQQYVRSSDISPSASYYQPNSSRSYTSLAPVRDPVHVQKSASGPTPVQSPRTASQSPVETHSGLRTGEFLQRTPTSPKSHPSGQQGPSLVPPPTKIPTPAPSAQRNSTPMNTQQNVPETRPNTPPLAPGQSQTSSKQLEGPRRGSFLEDTAIFSTTSPQKDPYTSSSRSTLGPRATTSKTSTAVATAPAPDKPTKRPSVSHSHPSPKQVTSTTGPASSSSSTSAPMSAPAQPRTSGSPPVRNSTPAAAATDRSSTGTSTSSVSARSPPGPPVNYAIPPALRVYATPQMHRAYTPPQPVNDSAPQPSAQIARSTSAPSVPPVPSKSTAPAVPPPPKASVPTQATAQMARSAPATSAPPDNFTPFTPASTAPTTSTSSAPVTTRPIAAPSTSGNGRNSPLPPQARLAGTGQLVDRRTMHSHPGPPSNGRPGQYQPAPSGLPTLQNIAPTTAPGLAPAPPPAWRPPSNTAYPASGSVPRPVNRSNPAPGQFAVGPRAPSSQTREPTGVYRPGKMNTPPNLARTVARPAGQNTPGSLQARPASTQPPAAKMRKLDDSSRHAVTPPSKTLDDVARYARQSPSRKHITYRSDIVEPVKISDIMVKAAYDPATIARDILIVADKHPAEKGLNHHLNTIRQNFQAVEYSSDLATFRWDLVDPWVQYPPGLEEAMARAQQISTTSVPGLEPNARALNLPSKAPNLPLHSPGLPHVAARDVPTAPLPRPVESRFDYRSNISAVATSSSQIPSSSLVSLGPTVPALLNSGVINSGKFGPDVTTTGATNTNVTPSYQAHPSTLTSTASPVSTPKSTQKAIPTPPSAVNLNAFGALPFKAPSHYSPLRPTAQPLPYSLPSLPPSSSPQKVHSSVSVVSPPSVSSSVPAPLPQSSPQRSVELPPQSPRSKVPRQSPLPKGLPEPQVVIPISPGVMAPPKKKPTRPPQRDVQVEVAIDNRPAPEYQVFQCKWTGCKAELHNLQAMQSHVVGVHIPHHLVCGWADCGDEKLRPASEMWEHVQANHINPLAWQLGDGPSVSIPAAGGYESPEMSSQDRNDTMTLPADRDSVKIFSRIHGTQTGKQKAQLMEDGGRQWKEGAGPDTDVSDRALSTPPRLLASSHTETAYTMSNVQVVI</sequence>
<feature type="compositionally biased region" description="Polar residues" evidence="1">
    <location>
        <begin position="261"/>
        <end position="271"/>
    </location>
</feature>
<dbReference type="CDD" id="cd06503">
    <property type="entry name" value="ATP-synt_Fo_b"/>
    <property type="match status" value="1"/>
</dbReference>
<feature type="compositionally biased region" description="Low complexity" evidence="1">
    <location>
        <begin position="466"/>
        <end position="480"/>
    </location>
</feature>
<feature type="region of interest" description="Disordered" evidence="1">
    <location>
        <begin position="1"/>
        <end position="45"/>
    </location>
</feature>
<feature type="compositionally biased region" description="Polar residues" evidence="1">
    <location>
        <begin position="218"/>
        <end position="238"/>
    </location>
</feature>
<feature type="compositionally biased region" description="Polar residues" evidence="1">
    <location>
        <begin position="363"/>
        <end position="377"/>
    </location>
</feature>
<feature type="compositionally biased region" description="Polar residues" evidence="1">
    <location>
        <begin position="524"/>
        <end position="536"/>
    </location>
</feature>
<feature type="region of interest" description="Disordered" evidence="1">
    <location>
        <begin position="65"/>
        <end position="90"/>
    </location>
</feature>
<feature type="region of interest" description="Disordered" evidence="1">
    <location>
        <begin position="1063"/>
        <end position="1102"/>
    </location>
</feature>
<feature type="compositionally biased region" description="Basic and acidic residues" evidence="1">
    <location>
        <begin position="141"/>
        <end position="217"/>
    </location>
</feature>
<feature type="domain" description="C2H2-type" evidence="2">
    <location>
        <begin position="1274"/>
        <end position="1300"/>
    </location>
</feature>
<dbReference type="Proteomes" id="UP001147782">
    <property type="component" value="Unassembled WGS sequence"/>
</dbReference>
<feature type="region of interest" description="Disordered" evidence="1">
    <location>
        <begin position="1133"/>
        <end position="1225"/>
    </location>
</feature>
<dbReference type="GeneID" id="81439660"/>
<dbReference type="SMART" id="SM00355">
    <property type="entry name" value="ZnF_C2H2"/>
    <property type="match status" value="2"/>
</dbReference>
<evidence type="ECO:0000256" key="1">
    <source>
        <dbReference type="SAM" id="MobiDB-lite"/>
    </source>
</evidence>
<feature type="compositionally biased region" description="Polar residues" evidence="1">
    <location>
        <begin position="443"/>
        <end position="461"/>
    </location>
</feature>
<organism evidence="3 4">
    <name type="scientific">Penicillium cataractarum</name>
    <dbReference type="NCBI Taxonomy" id="2100454"/>
    <lineage>
        <taxon>Eukaryota</taxon>
        <taxon>Fungi</taxon>
        <taxon>Dikarya</taxon>
        <taxon>Ascomycota</taxon>
        <taxon>Pezizomycotina</taxon>
        <taxon>Eurotiomycetes</taxon>
        <taxon>Eurotiomycetidae</taxon>
        <taxon>Eurotiales</taxon>
        <taxon>Aspergillaceae</taxon>
        <taxon>Penicillium</taxon>
    </lineage>
</organism>
<feature type="compositionally biased region" description="Low complexity" evidence="1">
    <location>
        <begin position="501"/>
        <end position="523"/>
    </location>
</feature>
<proteinExistence type="predicted"/>
<feature type="compositionally biased region" description="Polar residues" evidence="1">
    <location>
        <begin position="395"/>
        <end position="412"/>
    </location>
</feature>
<feature type="compositionally biased region" description="Polar residues" evidence="1">
    <location>
        <begin position="817"/>
        <end position="833"/>
    </location>
</feature>
<feature type="compositionally biased region" description="Low complexity" evidence="1">
    <location>
        <begin position="537"/>
        <end position="557"/>
    </location>
</feature>
<feature type="region of interest" description="Disordered" evidence="1">
    <location>
        <begin position="103"/>
        <end position="853"/>
    </location>
</feature>
<feature type="compositionally biased region" description="Polar residues" evidence="1">
    <location>
        <begin position="24"/>
        <end position="42"/>
    </location>
</feature>
<feature type="compositionally biased region" description="Pro residues" evidence="1">
    <location>
        <begin position="380"/>
        <end position="391"/>
    </location>
</feature>
<protein>
    <recommendedName>
        <fullName evidence="2">C2H2-type domain-containing protein</fullName>
    </recommendedName>
</protein>
<dbReference type="RefSeq" id="XP_056555894.1">
    <property type="nucleotide sequence ID" value="XM_056700481.1"/>
</dbReference>
<feature type="compositionally biased region" description="Low complexity" evidence="1">
    <location>
        <begin position="1144"/>
        <end position="1174"/>
    </location>
</feature>
<comment type="caution">
    <text evidence="3">The sequence shown here is derived from an EMBL/GenBank/DDBJ whole genome shotgun (WGS) entry which is preliminary data.</text>
</comment>
<feature type="compositionally biased region" description="Polar residues" evidence="1">
    <location>
        <begin position="589"/>
        <end position="602"/>
    </location>
</feature>
<feature type="compositionally biased region" description="Polar residues" evidence="1">
    <location>
        <begin position="330"/>
        <end position="350"/>
    </location>
</feature>
<feature type="compositionally biased region" description="Polar residues" evidence="1">
    <location>
        <begin position="291"/>
        <end position="318"/>
    </location>
</feature>
<name>A0A9W9S4Z0_9EURO</name>
<dbReference type="InterPro" id="IPR013087">
    <property type="entry name" value="Znf_C2H2_type"/>
</dbReference>
<keyword evidence="4" id="KW-1185">Reference proteome</keyword>
<feature type="compositionally biased region" description="Polar residues" evidence="1">
    <location>
        <begin position="68"/>
        <end position="90"/>
    </location>
</feature>
<feature type="compositionally biased region" description="Low complexity" evidence="1">
    <location>
        <begin position="1063"/>
        <end position="1072"/>
    </location>
</feature>
<feature type="compositionally biased region" description="Low complexity" evidence="1">
    <location>
        <begin position="652"/>
        <end position="672"/>
    </location>
</feature>
<dbReference type="OrthoDB" id="5424797at2759"/>
<gene>
    <name evidence="3" type="ORF">N7496_007552</name>
</gene>
<feature type="compositionally biased region" description="Polar residues" evidence="1">
    <location>
        <begin position="488"/>
        <end position="500"/>
    </location>
</feature>
<dbReference type="EMBL" id="JAPZBS010000005">
    <property type="protein sequence ID" value="KAJ5371460.1"/>
    <property type="molecule type" value="Genomic_DNA"/>
</dbReference>
<accession>A0A9W9S4Z0</accession>
<feature type="domain" description="C2H2-type" evidence="2">
    <location>
        <begin position="1244"/>
        <end position="1269"/>
    </location>
</feature>
<feature type="compositionally biased region" description="Low complexity" evidence="1">
    <location>
        <begin position="109"/>
        <end position="131"/>
    </location>
</feature>
<evidence type="ECO:0000313" key="4">
    <source>
        <dbReference type="Proteomes" id="UP001147782"/>
    </source>
</evidence>
<reference evidence="3" key="1">
    <citation type="submission" date="2022-11" db="EMBL/GenBank/DDBJ databases">
        <authorList>
            <person name="Petersen C."/>
        </authorList>
    </citation>
    <scope>NUCLEOTIDE SEQUENCE</scope>
    <source>
        <strain evidence="3">IBT 29864</strain>
    </source>
</reference>
<evidence type="ECO:0000313" key="3">
    <source>
        <dbReference type="EMBL" id="KAJ5371460.1"/>
    </source>
</evidence>
<evidence type="ECO:0000259" key="2">
    <source>
        <dbReference type="SMART" id="SM00355"/>
    </source>
</evidence>